<dbReference type="EMBL" id="CP056065">
    <property type="protein sequence ID" value="UKJ88187.2"/>
    <property type="molecule type" value="Genomic_DNA"/>
</dbReference>
<protein>
    <submittedName>
        <fullName evidence="2">Uncharacterized protein</fullName>
    </submittedName>
</protein>
<evidence type="ECO:0000313" key="2">
    <source>
        <dbReference type="EMBL" id="UKJ88187.2"/>
    </source>
</evidence>
<evidence type="ECO:0000313" key="3">
    <source>
        <dbReference type="Proteomes" id="UP000244803"/>
    </source>
</evidence>
<feature type="region of interest" description="Disordered" evidence="1">
    <location>
        <begin position="137"/>
        <end position="157"/>
    </location>
</feature>
<reference evidence="2" key="1">
    <citation type="submission" date="2022-07" db="EMBL/GenBank/DDBJ databases">
        <title>Evaluation of T. orientalis genome assembly methods using nanopore sequencing and analysis of variation between genomes.</title>
        <authorList>
            <person name="Yam J."/>
            <person name="Micallef M.L."/>
            <person name="Liu M."/>
            <person name="Djordjevic S.P."/>
            <person name="Bogema D.R."/>
            <person name="Jenkins C."/>
        </authorList>
    </citation>
    <scope>NUCLEOTIDE SEQUENCE</scope>
    <source>
        <strain evidence="2">Fish Creek</strain>
    </source>
</reference>
<gene>
    <name evidence="2" type="ORF">MACJ_000631</name>
</gene>
<evidence type="ECO:0000256" key="1">
    <source>
        <dbReference type="SAM" id="MobiDB-lite"/>
    </source>
</evidence>
<accession>A0A976M4C7</accession>
<sequence>MDGFNHLVANMTKLLYDEYNGRSLKSFPSFGLYFELVYTEENLIKYLNLVYKELNELNGKVHTPLPSLDELKEFSKSNGFLDPVPTDNALFLEESLVELLSTRMRENKRLVKHLALSASDTPFDAYLTAKLNELKLNELEESPDQETNNKKRQLSGTQLDESQLVELRKLTDELSKDYFSRWNAYTDRFYNLLDVLFKVKKFKDSKDLRLLLETMKVWRKNTEFREVTLYDLYTYKPDHTNVTKISSKTNKSNRVVEFYDKIKTEFK</sequence>
<dbReference type="OrthoDB" id="360961at2759"/>
<dbReference type="AlphaFoldDB" id="A0A976M4C7"/>
<name>A0A976M4C7_THEOR</name>
<proteinExistence type="predicted"/>
<dbReference type="Proteomes" id="UP000244803">
    <property type="component" value="Chromosome 1"/>
</dbReference>
<organism evidence="2 3">
    <name type="scientific">Theileria orientalis</name>
    <dbReference type="NCBI Taxonomy" id="68886"/>
    <lineage>
        <taxon>Eukaryota</taxon>
        <taxon>Sar</taxon>
        <taxon>Alveolata</taxon>
        <taxon>Apicomplexa</taxon>
        <taxon>Aconoidasida</taxon>
        <taxon>Piroplasmida</taxon>
        <taxon>Theileriidae</taxon>
        <taxon>Theileria</taxon>
    </lineage>
</organism>